<dbReference type="InterPro" id="IPR050150">
    <property type="entry name" value="IgV_Light_Chain"/>
</dbReference>
<name>A0A7N9CGQ3_MACFA</name>
<dbReference type="Gene3D" id="2.60.40.10">
    <property type="entry name" value="Immunoglobulins"/>
    <property type="match status" value="1"/>
</dbReference>
<dbReference type="GeneTree" id="ENSGT00940000153520"/>
<dbReference type="SMART" id="SM00409">
    <property type="entry name" value="IG"/>
    <property type="match status" value="1"/>
</dbReference>
<keyword evidence="7" id="KW-1185">Reference proteome</keyword>
<dbReference type="FunFam" id="2.60.40.10:FF:000721">
    <property type="entry name" value="Immunoglobulin lambda variable 5-45"/>
    <property type="match status" value="1"/>
</dbReference>
<dbReference type="Proteomes" id="UP000233100">
    <property type="component" value="Chromosome 10"/>
</dbReference>
<dbReference type="SUPFAM" id="SSF48726">
    <property type="entry name" value="Immunoglobulin"/>
    <property type="match status" value="1"/>
</dbReference>
<dbReference type="InterPro" id="IPR036179">
    <property type="entry name" value="Ig-like_dom_sf"/>
</dbReference>
<dbReference type="Ensembl" id="ENSMFAT00000073802.1">
    <property type="protein sequence ID" value="ENSMFAP00000048508.1"/>
    <property type="gene ID" value="ENSMFAG00000064964.1"/>
</dbReference>
<evidence type="ECO:0000256" key="4">
    <source>
        <dbReference type="SAM" id="SignalP"/>
    </source>
</evidence>
<evidence type="ECO:0000313" key="6">
    <source>
        <dbReference type="Ensembl" id="ENSMFAP00000048508.1"/>
    </source>
</evidence>
<keyword evidence="1 4" id="KW-0732">Signal</keyword>
<evidence type="ECO:0000259" key="5">
    <source>
        <dbReference type="PROSITE" id="PS50835"/>
    </source>
</evidence>
<reference evidence="6" key="3">
    <citation type="submission" date="2025-09" db="UniProtKB">
        <authorList>
            <consortium name="Ensembl"/>
        </authorList>
    </citation>
    <scope>IDENTIFICATION</scope>
</reference>
<feature type="chain" id="PRO_5030923845" description="Ig-like domain-containing protein" evidence="4">
    <location>
        <begin position="19"/>
        <end position="143"/>
    </location>
</feature>
<evidence type="ECO:0000256" key="3">
    <source>
        <dbReference type="ARBA" id="ARBA00023319"/>
    </source>
</evidence>
<protein>
    <recommendedName>
        <fullName evidence="5">Ig-like domain-containing protein</fullName>
    </recommendedName>
</protein>
<evidence type="ECO:0000313" key="7">
    <source>
        <dbReference type="Proteomes" id="UP000233100"/>
    </source>
</evidence>
<dbReference type="PROSITE" id="PS50835">
    <property type="entry name" value="IG_LIKE"/>
    <property type="match status" value="1"/>
</dbReference>
<dbReference type="SMART" id="SM00406">
    <property type="entry name" value="IGv"/>
    <property type="match status" value="1"/>
</dbReference>
<dbReference type="PANTHER" id="PTHR23267">
    <property type="entry name" value="IMMUNOGLOBULIN LIGHT CHAIN"/>
    <property type="match status" value="1"/>
</dbReference>
<feature type="domain" description="Ig-like" evidence="5">
    <location>
        <begin position="20"/>
        <end position="130"/>
    </location>
</feature>
<evidence type="ECO:0000256" key="1">
    <source>
        <dbReference type="ARBA" id="ARBA00022729"/>
    </source>
</evidence>
<accession>A0A7N9CGQ3</accession>
<dbReference type="InterPro" id="IPR007110">
    <property type="entry name" value="Ig-like_dom"/>
</dbReference>
<feature type="signal peptide" evidence="4">
    <location>
        <begin position="1"/>
        <end position="18"/>
    </location>
</feature>
<dbReference type="InterPro" id="IPR003599">
    <property type="entry name" value="Ig_sub"/>
</dbReference>
<dbReference type="AlphaFoldDB" id="A0A7N9CGQ3"/>
<reference evidence="6 7" key="1">
    <citation type="submission" date="2013-03" db="EMBL/GenBank/DDBJ databases">
        <authorList>
            <person name="Warren W."/>
            <person name="Wilson R.K."/>
        </authorList>
    </citation>
    <scope>NUCLEOTIDE SEQUENCE</scope>
</reference>
<organism evidence="6 7">
    <name type="scientific">Macaca fascicularis</name>
    <name type="common">Crab-eating macaque</name>
    <name type="synonym">Cynomolgus monkey</name>
    <dbReference type="NCBI Taxonomy" id="9541"/>
    <lineage>
        <taxon>Eukaryota</taxon>
        <taxon>Metazoa</taxon>
        <taxon>Chordata</taxon>
        <taxon>Craniata</taxon>
        <taxon>Vertebrata</taxon>
        <taxon>Euteleostomi</taxon>
        <taxon>Mammalia</taxon>
        <taxon>Eutheria</taxon>
        <taxon>Euarchontoglires</taxon>
        <taxon>Primates</taxon>
        <taxon>Haplorrhini</taxon>
        <taxon>Catarrhini</taxon>
        <taxon>Cercopithecidae</taxon>
        <taxon>Cercopithecinae</taxon>
        <taxon>Macaca</taxon>
    </lineage>
</organism>
<proteinExistence type="predicted"/>
<dbReference type="GO" id="GO:0005576">
    <property type="term" value="C:extracellular region"/>
    <property type="evidence" value="ECO:0007669"/>
    <property type="project" value="UniProtKB-ARBA"/>
</dbReference>
<keyword evidence="3" id="KW-0393">Immunoglobulin domain</keyword>
<dbReference type="InterPro" id="IPR013106">
    <property type="entry name" value="Ig_V-set"/>
</dbReference>
<reference evidence="6" key="2">
    <citation type="submission" date="2025-08" db="UniProtKB">
        <authorList>
            <consortium name="Ensembl"/>
        </authorList>
    </citation>
    <scope>IDENTIFICATION</scope>
</reference>
<keyword evidence="2" id="KW-1015">Disulfide bond</keyword>
<sequence length="143" mass="15824">MAWAPLLLLLSQFSGSLSQPVLTQLPSLSASQGASARLSCTLSSGFSADLYWIYWYQHKPGNPPRYLLSLYQNSLHDLGSGVPRRVSGLMEDWSNKGLLLISDLQPEDEADYYCMIEHGRASHADTRRWGSGTKPQPAQSLVL</sequence>
<evidence type="ECO:0000256" key="2">
    <source>
        <dbReference type="ARBA" id="ARBA00023157"/>
    </source>
</evidence>
<dbReference type="InterPro" id="IPR013783">
    <property type="entry name" value="Ig-like_fold"/>
</dbReference>
<dbReference type="Pfam" id="PF07686">
    <property type="entry name" value="V-set"/>
    <property type="match status" value="1"/>
</dbReference>